<protein>
    <submittedName>
        <fullName evidence="1">Uncharacterized protein</fullName>
    </submittedName>
</protein>
<name>A0AAN8IJ30_9EURO</name>
<accession>A0AAN8IJ30</accession>
<dbReference type="EMBL" id="JAKLMC020000033">
    <property type="protein sequence ID" value="KAK5949717.1"/>
    <property type="molecule type" value="Genomic_DNA"/>
</dbReference>
<organism evidence="1 2">
    <name type="scientific">Knufia fluminis</name>
    <dbReference type="NCBI Taxonomy" id="191047"/>
    <lineage>
        <taxon>Eukaryota</taxon>
        <taxon>Fungi</taxon>
        <taxon>Dikarya</taxon>
        <taxon>Ascomycota</taxon>
        <taxon>Pezizomycotina</taxon>
        <taxon>Eurotiomycetes</taxon>
        <taxon>Chaetothyriomycetidae</taxon>
        <taxon>Chaetothyriales</taxon>
        <taxon>Trichomeriaceae</taxon>
        <taxon>Knufia</taxon>
    </lineage>
</organism>
<evidence type="ECO:0000313" key="1">
    <source>
        <dbReference type="EMBL" id="KAK5949717.1"/>
    </source>
</evidence>
<proteinExistence type="predicted"/>
<keyword evidence="2" id="KW-1185">Reference proteome</keyword>
<dbReference type="AlphaFoldDB" id="A0AAN8IJ30"/>
<dbReference type="Proteomes" id="UP001316803">
    <property type="component" value="Unassembled WGS sequence"/>
</dbReference>
<comment type="caution">
    <text evidence="1">The sequence shown here is derived from an EMBL/GenBank/DDBJ whole genome shotgun (WGS) entry which is preliminary data.</text>
</comment>
<reference evidence="1 2" key="1">
    <citation type="submission" date="2022-12" db="EMBL/GenBank/DDBJ databases">
        <title>Genomic features and morphological characterization of a novel Knufia sp. strain isolated from spacecraft assembly facility.</title>
        <authorList>
            <person name="Teixeira M."/>
            <person name="Chander A.M."/>
            <person name="Stajich J.E."/>
            <person name="Venkateswaran K."/>
        </authorList>
    </citation>
    <scope>NUCLEOTIDE SEQUENCE [LARGE SCALE GENOMIC DNA]</scope>
    <source>
        <strain evidence="1 2">FJI-L2-BK-P2</strain>
    </source>
</reference>
<gene>
    <name evidence="1" type="ORF">OHC33_009314</name>
</gene>
<evidence type="ECO:0000313" key="2">
    <source>
        <dbReference type="Proteomes" id="UP001316803"/>
    </source>
</evidence>
<sequence>MSYLSLGACPTVARIILHTRRLMVGLDEESQVKILDIAELQTVRTEPSDGEAERAMAEAPATMAGILEHLSYNHPMLMMKVLLKAEKIRDANEQRMDRVAEMYEAKQENANSEVVKQRYGWWAAEYSRKSEKELEIYEDIRNWERDVRGDLIETLWCA</sequence>